<dbReference type="Proteomes" id="UP001500503">
    <property type="component" value="Unassembled WGS sequence"/>
</dbReference>
<keyword evidence="3" id="KW-1185">Reference proteome</keyword>
<name>A0ABP8Q3G5_9ACTN</name>
<evidence type="ECO:0000313" key="3">
    <source>
        <dbReference type="Proteomes" id="UP001500503"/>
    </source>
</evidence>
<gene>
    <name evidence="2" type="ORF">GCM10023191_039910</name>
</gene>
<proteinExistence type="predicted"/>
<feature type="compositionally biased region" description="Basic and acidic residues" evidence="1">
    <location>
        <begin position="22"/>
        <end position="33"/>
    </location>
</feature>
<evidence type="ECO:0000313" key="2">
    <source>
        <dbReference type="EMBL" id="GAA4497032.1"/>
    </source>
</evidence>
<comment type="caution">
    <text evidence="2">The sequence shown here is derived from an EMBL/GenBank/DDBJ whole genome shotgun (WGS) entry which is preliminary data.</text>
</comment>
<sequence>MAARGPGASLKVPLSYCAAGDSETRPGPERANVRDPGPLPQRNRCGRPLWGPVDIDTQSGPIRPERENPPILAAVRPIFRSQTARIRKSPGDFRQSTVDICVYTHG</sequence>
<feature type="region of interest" description="Disordered" evidence="1">
    <location>
        <begin position="18"/>
        <end position="69"/>
    </location>
</feature>
<organism evidence="2 3">
    <name type="scientific">Actinoallomurus oryzae</name>
    <dbReference type="NCBI Taxonomy" id="502180"/>
    <lineage>
        <taxon>Bacteria</taxon>
        <taxon>Bacillati</taxon>
        <taxon>Actinomycetota</taxon>
        <taxon>Actinomycetes</taxon>
        <taxon>Streptosporangiales</taxon>
        <taxon>Thermomonosporaceae</taxon>
        <taxon>Actinoallomurus</taxon>
    </lineage>
</organism>
<protein>
    <submittedName>
        <fullName evidence="2">Uncharacterized protein</fullName>
    </submittedName>
</protein>
<dbReference type="EMBL" id="BAABHF010000022">
    <property type="protein sequence ID" value="GAA4497032.1"/>
    <property type="molecule type" value="Genomic_DNA"/>
</dbReference>
<accession>A0ABP8Q3G5</accession>
<reference evidence="3" key="1">
    <citation type="journal article" date="2019" name="Int. J. Syst. Evol. Microbiol.">
        <title>The Global Catalogue of Microorganisms (GCM) 10K type strain sequencing project: providing services to taxonomists for standard genome sequencing and annotation.</title>
        <authorList>
            <consortium name="The Broad Institute Genomics Platform"/>
            <consortium name="The Broad Institute Genome Sequencing Center for Infectious Disease"/>
            <person name="Wu L."/>
            <person name="Ma J."/>
        </authorList>
    </citation>
    <scope>NUCLEOTIDE SEQUENCE [LARGE SCALE GENOMIC DNA]</scope>
    <source>
        <strain evidence="3">JCM 17933</strain>
    </source>
</reference>
<evidence type="ECO:0000256" key="1">
    <source>
        <dbReference type="SAM" id="MobiDB-lite"/>
    </source>
</evidence>